<accession>A0A7D4BHN4</accession>
<dbReference type="RefSeq" id="WP_173222722.1">
    <property type="nucleotide sequence ID" value="NZ_CP048104.1"/>
</dbReference>
<dbReference type="InterPro" id="IPR041522">
    <property type="entry name" value="CdaR_GGDEF"/>
</dbReference>
<dbReference type="PANTHER" id="PTHR33744">
    <property type="entry name" value="CARBOHYDRATE DIACID REGULATOR"/>
    <property type="match status" value="1"/>
</dbReference>
<evidence type="ECO:0000259" key="3">
    <source>
        <dbReference type="Pfam" id="PF13556"/>
    </source>
</evidence>
<dbReference type="InterPro" id="IPR025736">
    <property type="entry name" value="PucR_C-HTH_dom"/>
</dbReference>
<dbReference type="InterPro" id="IPR051448">
    <property type="entry name" value="CdaR-like_regulators"/>
</dbReference>
<dbReference type="InterPro" id="IPR042070">
    <property type="entry name" value="PucR_C-HTH_sf"/>
</dbReference>
<dbReference type="AlphaFoldDB" id="A0A7D4BHN4"/>
<feature type="domain" description="PucR C-terminal helix-turn-helix" evidence="3">
    <location>
        <begin position="335"/>
        <end position="393"/>
    </location>
</feature>
<dbReference type="KEGG" id="kpul:GXN76_09790"/>
<dbReference type="PANTHER" id="PTHR33744:SF1">
    <property type="entry name" value="DNA-BINDING TRANSCRIPTIONAL ACTIVATOR ADER"/>
    <property type="match status" value="1"/>
</dbReference>
<dbReference type="Pfam" id="PF07905">
    <property type="entry name" value="PucR"/>
    <property type="match status" value="1"/>
</dbReference>
<evidence type="ECO:0000313" key="6">
    <source>
        <dbReference type="Proteomes" id="UP000503088"/>
    </source>
</evidence>
<dbReference type="InterPro" id="IPR012914">
    <property type="entry name" value="PucR_dom"/>
</dbReference>
<organism evidence="5 6">
    <name type="scientific">Kroppenstedtia pulmonis</name>
    <dbReference type="NCBI Taxonomy" id="1380685"/>
    <lineage>
        <taxon>Bacteria</taxon>
        <taxon>Bacillati</taxon>
        <taxon>Bacillota</taxon>
        <taxon>Bacilli</taxon>
        <taxon>Bacillales</taxon>
        <taxon>Thermoactinomycetaceae</taxon>
        <taxon>Kroppenstedtia</taxon>
    </lineage>
</organism>
<feature type="domain" description="Purine catabolism PurC-like" evidence="2">
    <location>
        <begin position="8"/>
        <end position="126"/>
    </location>
</feature>
<dbReference type="Proteomes" id="UP000503088">
    <property type="component" value="Chromosome"/>
</dbReference>
<evidence type="ECO:0000259" key="4">
    <source>
        <dbReference type="Pfam" id="PF17853"/>
    </source>
</evidence>
<gene>
    <name evidence="5" type="ORF">GXN76_09790</name>
</gene>
<dbReference type="EMBL" id="CP048104">
    <property type="protein sequence ID" value="QKG84735.1"/>
    <property type="molecule type" value="Genomic_DNA"/>
</dbReference>
<evidence type="ECO:0000259" key="2">
    <source>
        <dbReference type="Pfam" id="PF07905"/>
    </source>
</evidence>
<proteinExistence type="inferred from homology"/>
<evidence type="ECO:0000313" key="5">
    <source>
        <dbReference type="EMBL" id="QKG84735.1"/>
    </source>
</evidence>
<protein>
    <submittedName>
        <fullName evidence="5">PucR family transcriptional regulator</fullName>
    </submittedName>
</protein>
<sequence>MPLSVAEVLTIQAPVQCRLVAGRRGLHRCIRSVSIMDSPDTSLWLKPGDLLITTGYVFKDDANLQVRLIRDLAEGNCAGLAIKIKRFFLAIPEAMRLEADRLSLPLFEIPYDLGLSDVLCTLTREIINRRQLVDETQRTNFFAGLLEGEFTDKGEVLNRGWNYGLLPECEYIVLCVMLSSDSEKESIAADRVIFQGLVNEVESLINVNLLGVQLDDGIVIIQRREENVLPSTLARKVAELFIKRYPKRTQKQKITVGIGSHQPDVLTLYKSYQEAKEAIYLGRRASSRTGDTIYEFSAYEPEALLQHLPDDVLSRYVTATLEVLKQYDQENGTELLHTLEIYLNCGRRLREAADKLYVHRNTVKFRINRIEELLGIDLSEGEAAFRLQLALRVAHLLGFP</sequence>
<name>A0A7D4BHN4_9BACL</name>
<dbReference type="Pfam" id="PF13556">
    <property type="entry name" value="HTH_30"/>
    <property type="match status" value="1"/>
</dbReference>
<keyword evidence="6" id="KW-1185">Reference proteome</keyword>
<dbReference type="Gene3D" id="1.10.10.2840">
    <property type="entry name" value="PucR C-terminal helix-turn-helix domain"/>
    <property type="match status" value="1"/>
</dbReference>
<feature type="domain" description="CdaR GGDEF-like" evidence="4">
    <location>
        <begin position="148"/>
        <end position="279"/>
    </location>
</feature>
<evidence type="ECO:0000256" key="1">
    <source>
        <dbReference type="ARBA" id="ARBA00006754"/>
    </source>
</evidence>
<reference evidence="5 6" key="1">
    <citation type="submission" date="2020-01" db="EMBL/GenBank/DDBJ databases">
        <authorList>
            <person name="Gulvik C.A."/>
            <person name="Batra D.G."/>
        </authorList>
    </citation>
    <scope>NUCLEOTIDE SEQUENCE [LARGE SCALE GENOMIC DNA]</scope>
    <source>
        <strain evidence="5 6">W9323</strain>
    </source>
</reference>
<comment type="similarity">
    <text evidence="1">Belongs to the CdaR family.</text>
</comment>
<dbReference type="Pfam" id="PF17853">
    <property type="entry name" value="GGDEF_2"/>
    <property type="match status" value="1"/>
</dbReference>